<dbReference type="AlphaFoldDB" id="A0AAD2D706"/>
<evidence type="ECO:0000256" key="1">
    <source>
        <dbReference type="SAM" id="Coils"/>
    </source>
</evidence>
<feature type="region of interest" description="Disordered" evidence="2">
    <location>
        <begin position="102"/>
        <end position="173"/>
    </location>
</feature>
<keyword evidence="4" id="KW-1185">Reference proteome</keyword>
<sequence length="173" mass="20537">MSFAPNSDQKSREKQEKFLKAQLEKERELRLKEEIERTEKERNKKKGLKILKNSGILDAYEYLLESLCKYGLPTGDLYEFSALTVLKYEKKFKVMKRKELQNRLKQREDEQEDPDIKAIKAGKRDKSRKKSQDSDDDSPKRSKKSKKSKKKNDSDDEKEQDDRKSTKSKKKKK</sequence>
<dbReference type="EMBL" id="CAMPGE010024293">
    <property type="protein sequence ID" value="CAI2382145.1"/>
    <property type="molecule type" value="Genomic_DNA"/>
</dbReference>
<name>A0AAD2D706_EUPCR</name>
<organism evidence="3 4">
    <name type="scientific">Euplotes crassus</name>
    <dbReference type="NCBI Taxonomy" id="5936"/>
    <lineage>
        <taxon>Eukaryota</taxon>
        <taxon>Sar</taxon>
        <taxon>Alveolata</taxon>
        <taxon>Ciliophora</taxon>
        <taxon>Intramacronucleata</taxon>
        <taxon>Spirotrichea</taxon>
        <taxon>Hypotrichia</taxon>
        <taxon>Euplotida</taxon>
        <taxon>Euplotidae</taxon>
        <taxon>Moneuplotes</taxon>
    </lineage>
</organism>
<evidence type="ECO:0000313" key="3">
    <source>
        <dbReference type="EMBL" id="CAI2382145.1"/>
    </source>
</evidence>
<gene>
    <name evidence="3" type="ORF">ECRASSUSDP1_LOCUS23613</name>
</gene>
<evidence type="ECO:0000313" key="4">
    <source>
        <dbReference type="Proteomes" id="UP001295684"/>
    </source>
</evidence>
<proteinExistence type="predicted"/>
<feature type="compositionally biased region" description="Basic and acidic residues" evidence="2">
    <location>
        <begin position="102"/>
        <end position="140"/>
    </location>
</feature>
<dbReference type="Proteomes" id="UP001295684">
    <property type="component" value="Unassembled WGS sequence"/>
</dbReference>
<keyword evidence="1" id="KW-0175">Coiled coil</keyword>
<protein>
    <submittedName>
        <fullName evidence="3">Uncharacterized protein</fullName>
    </submittedName>
</protein>
<feature type="coiled-coil region" evidence="1">
    <location>
        <begin position="21"/>
        <end position="48"/>
    </location>
</feature>
<accession>A0AAD2D706</accession>
<feature type="compositionally biased region" description="Basic residues" evidence="2">
    <location>
        <begin position="141"/>
        <end position="150"/>
    </location>
</feature>
<evidence type="ECO:0000256" key="2">
    <source>
        <dbReference type="SAM" id="MobiDB-lite"/>
    </source>
</evidence>
<reference evidence="3" key="1">
    <citation type="submission" date="2023-07" db="EMBL/GenBank/DDBJ databases">
        <authorList>
            <consortium name="AG Swart"/>
            <person name="Singh M."/>
            <person name="Singh A."/>
            <person name="Seah K."/>
            <person name="Emmerich C."/>
        </authorList>
    </citation>
    <scope>NUCLEOTIDE SEQUENCE</scope>
    <source>
        <strain evidence="3">DP1</strain>
    </source>
</reference>
<comment type="caution">
    <text evidence="3">The sequence shown here is derived from an EMBL/GenBank/DDBJ whole genome shotgun (WGS) entry which is preliminary data.</text>
</comment>